<accession>A0A1D6JPR1</accession>
<evidence type="ECO:0000313" key="1">
    <source>
        <dbReference type="EMBL" id="ONL93978.1"/>
    </source>
</evidence>
<dbReference type="EMBL" id="CM007647">
    <property type="protein sequence ID" value="ONL93986.1"/>
    <property type="molecule type" value="Genomic_DNA"/>
</dbReference>
<name>A0A1D6JPR1_MAIZE</name>
<dbReference type="AlphaFoldDB" id="A0A1D6JPR1"/>
<dbReference type="EMBL" id="CM007647">
    <property type="protein sequence ID" value="ONL93978.1"/>
    <property type="molecule type" value="Genomic_DNA"/>
</dbReference>
<protein>
    <submittedName>
        <fullName evidence="1">DNA topoisomerase 3-alpha</fullName>
    </submittedName>
</protein>
<organism evidence="1">
    <name type="scientific">Zea mays</name>
    <name type="common">Maize</name>
    <dbReference type="NCBI Taxonomy" id="4577"/>
    <lineage>
        <taxon>Eukaryota</taxon>
        <taxon>Viridiplantae</taxon>
        <taxon>Streptophyta</taxon>
        <taxon>Embryophyta</taxon>
        <taxon>Tracheophyta</taxon>
        <taxon>Spermatophyta</taxon>
        <taxon>Magnoliopsida</taxon>
        <taxon>Liliopsida</taxon>
        <taxon>Poales</taxon>
        <taxon>Poaceae</taxon>
        <taxon>PACMAD clade</taxon>
        <taxon>Panicoideae</taxon>
        <taxon>Andropogonodae</taxon>
        <taxon>Andropogoneae</taxon>
        <taxon>Tripsacinae</taxon>
        <taxon>Zea</taxon>
    </lineage>
</organism>
<keyword evidence="1" id="KW-0413">Isomerase</keyword>
<reference evidence="1" key="1">
    <citation type="submission" date="2015-12" db="EMBL/GenBank/DDBJ databases">
        <title>Update maize B73 reference genome by single molecule sequencing technologies.</title>
        <authorList>
            <consortium name="Maize Genome Sequencing Project"/>
            <person name="Ware D."/>
        </authorList>
    </citation>
    <scope>NUCLEOTIDE SEQUENCE [LARGE SCALE GENOMIC DNA]</scope>
    <source>
        <tissue evidence="1">Seedling</tissue>
    </source>
</reference>
<proteinExistence type="predicted"/>
<dbReference type="GO" id="GO:0016853">
    <property type="term" value="F:isomerase activity"/>
    <property type="evidence" value="ECO:0007669"/>
    <property type="project" value="UniProtKB-KW"/>
</dbReference>
<sequence>MVVMMTRHILLFIQPNFQKVKETGVQTTLDCMSLLSDISLHVALNRPLELKQLWKLT</sequence>
<gene>
    <name evidence="1" type="ORF">ZEAMMB73_Zm00001d027801</name>
</gene>